<evidence type="ECO:0000313" key="3">
    <source>
        <dbReference type="Proteomes" id="UP000824890"/>
    </source>
</evidence>
<protein>
    <submittedName>
        <fullName evidence="2">Uncharacterized protein</fullName>
    </submittedName>
</protein>
<feature type="region of interest" description="Disordered" evidence="1">
    <location>
        <begin position="158"/>
        <end position="184"/>
    </location>
</feature>
<feature type="non-terminal residue" evidence="2">
    <location>
        <position position="307"/>
    </location>
</feature>
<comment type="caution">
    <text evidence="2">The sequence shown here is derived from an EMBL/GenBank/DDBJ whole genome shotgun (WGS) entry which is preliminary data.</text>
</comment>
<organism evidence="2 3">
    <name type="scientific">Brassica napus</name>
    <name type="common">Rape</name>
    <dbReference type="NCBI Taxonomy" id="3708"/>
    <lineage>
        <taxon>Eukaryota</taxon>
        <taxon>Viridiplantae</taxon>
        <taxon>Streptophyta</taxon>
        <taxon>Embryophyta</taxon>
        <taxon>Tracheophyta</taxon>
        <taxon>Spermatophyta</taxon>
        <taxon>Magnoliopsida</taxon>
        <taxon>eudicotyledons</taxon>
        <taxon>Gunneridae</taxon>
        <taxon>Pentapetalae</taxon>
        <taxon>rosids</taxon>
        <taxon>malvids</taxon>
        <taxon>Brassicales</taxon>
        <taxon>Brassicaceae</taxon>
        <taxon>Brassiceae</taxon>
        <taxon>Brassica</taxon>
    </lineage>
</organism>
<dbReference type="Proteomes" id="UP000824890">
    <property type="component" value="Unassembled WGS sequence"/>
</dbReference>
<feature type="compositionally biased region" description="Polar residues" evidence="1">
    <location>
        <begin position="85"/>
        <end position="104"/>
    </location>
</feature>
<sequence>MHIMHMCVNGKRLFFLSLFSLTDKTRSHSFDLYRRRSRRRPPPPDMAKKQKPKKASSGSNPTGSTDSSGSSKAIAPKSTDLAALSPSSSKTIDLPGSSPSPANTATVDLQISSETEVNSEPMDLVKPNSDTAAASQIVSAQVASPEIDVDLVNAQPAPLSSGIIPADSELPSDEDDNPNDEGDKFINVVSRRIQKQLKSKEELERIYGQIWSSYPALLILLIAPGRCWFTLAKAEESYLYQRSRVNWIDVGDSNSTYYHRSLRSRQAVNQIIFLTDDNGAIIDTSEGIKAHALQFYQNLLGGTVAAS</sequence>
<feature type="compositionally biased region" description="Acidic residues" evidence="1">
    <location>
        <begin position="170"/>
        <end position="180"/>
    </location>
</feature>
<evidence type="ECO:0000313" key="2">
    <source>
        <dbReference type="EMBL" id="KAH0853732.1"/>
    </source>
</evidence>
<feature type="region of interest" description="Disordered" evidence="1">
    <location>
        <begin position="30"/>
        <end position="104"/>
    </location>
</feature>
<reference evidence="2 3" key="1">
    <citation type="submission" date="2021-05" db="EMBL/GenBank/DDBJ databases">
        <title>Genome Assembly of Synthetic Allotetraploid Brassica napus Reveals Homoeologous Exchanges between Subgenomes.</title>
        <authorList>
            <person name="Davis J.T."/>
        </authorList>
    </citation>
    <scope>NUCLEOTIDE SEQUENCE [LARGE SCALE GENOMIC DNA]</scope>
    <source>
        <strain evidence="3">cv. Da-Ae</strain>
        <tissue evidence="2">Seedling</tissue>
    </source>
</reference>
<gene>
    <name evidence="2" type="ORF">HID58_092938</name>
</gene>
<evidence type="ECO:0000256" key="1">
    <source>
        <dbReference type="SAM" id="MobiDB-lite"/>
    </source>
</evidence>
<proteinExistence type="predicted"/>
<dbReference type="EMBL" id="JAGKQM010000703">
    <property type="protein sequence ID" value="KAH0853732.1"/>
    <property type="molecule type" value="Genomic_DNA"/>
</dbReference>
<accession>A0ABQ7XCQ6</accession>
<keyword evidence="3" id="KW-1185">Reference proteome</keyword>
<name>A0ABQ7XCQ6_BRANA</name>
<feature type="compositionally biased region" description="Polar residues" evidence="1">
    <location>
        <begin position="56"/>
        <end position="71"/>
    </location>
</feature>